<dbReference type="Proteomes" id="UP001628281">
    <property type="component" value="Unassembled WGS sequence"/>
</dbReference>
<name>A0ABW8V5T8_9PROT</name>
<organism evidence="1 2">
    <name type="scientific">Azospirillum argentinense</name>
    <dbReference type="NCBI Taxonomy" id="2970906"/>
    <lineage>
        <taxon>Bacteria</taxon>
        <taxon>Pseudomonadati</taxon>
        <taxon>Pseudomonadota</taxon>
        <taxon>Alphaproteobacteria</taxon>
        <taxon>Rhodospirillales</taxon>
        <taxon>Azospirillaceae</taxon>
        <taxon>Azospirillum</taxon>
    </lineage>
</organism>
<dbReference type="EMBL" id="JBJLSN010000011">
    <property type="protein sequence ID" value="MFL7901558.1"/>
    <property type="molecule type" value="Genomic_DNA"/>
</dbReference>
<proteinExistence type="predicted"/>
<accession>A0ABW8V5T8</accession>
<keyword evidence="2" id="KW-1185">Reference proteome</keyword>
<comment type="caution">
    <text evidence="1">The sequence shown here is derived from an EMBL/GenBank/DDBJ whole genome shotgun (WGS) entry which is preliminary data.</text>
</comment>
<protein>
    <submittedName>
        <fullName evidence="1">Uncharacterized protein</fullName>
    </submittedName>
</protein>
<sequence>MVDKMVSVMTDEAADKLTLVIEDRHGYRDYVDMDSRQAARLCTLLSPQSDLIGKKLAAALELAAEHWSPVLSDEITDQVEEARELAQKAGYIG</sequence>
<reference evidence="1 2" key="1">
    <citation type="submission" date="2024-11" db="EMBL/GenBank/DDBJ databases">
        <title>Draft genome sequences of two bacteria associated to sugarcane roots in Colombia.</title>
        <authorList>
            <person name="Pardo-Diaz S."/>
            <person name="Masmela-Mendoza J."/>
            <person name="Delgadillo-Duran P."/>
            <person name="Bautista E.J."/>
            <person name="Rojas-Tapias D.F."/>
        </authorList>
    </citation>
    <scope>NUCLEOTIDE SEQUENCE [LARGE SCALE GENOMIC DNA]</scope>
    <source>
        <strain evidence="1 2">Ap18</strain>
    </source>
</reference>
<gene>
    <name evidence="1" type="ORF">ACJ41P_10525</name>
</gene>
<evidence type="ECO:0000313" key="2">
    <source>
        <dbReference type="Proteomes" id="UP001628281"/>
    </source>
</evidence>
<evidence type="ECO:0000313" key="1">
    <source>
        <dbReference type="EMBL" id="MFL7901558.1"/>
    </source>
</evidence>